<evidence type="ECO:0000313" key="5">
    <source>
        <dbReference type="EMBL" id="MBA2859147.1"/>
    </source>
</evidence>
<dbReference type="GO" id="GO:0003723">
    <property type="term" value="F:RNA binding"/>
    <property type="evidence" value="ECO:0007669"/>
    <property type="project" value="InterPro"/>
</dbReference>
<dbReference type="Proteomes" id="UP000590564">
    <property type="component" value="Unassembled WGS sequence"/>
</dbReference>
<dbReference type="PANTHER" id="PTHR22798">
    <property type="entry name" value="MCT-1 PROTEIN"/>
    <property type="match status" value="1"/>
</dbReference>
<gene>
    <name evidence="8" type="ORF">H0S71_08835</name>
    <name evidence="4" type="ORF">HNP86_002064</name>
    <name evidence="3" type="ORF">HNP88_000029</name>
    <name evidence="5" type="ORF">HNP93_001848</name>
    <name evidence="6" type="ORF">HNP94_001779</name>
    <name evidence="7" type="ORF">HNP96_001758</name>
    <name evidence="2" type="ORF">MMJJ_10410</name>
</gene>
<feature type="domain" description="PUA" evidence="1">
    <location>
        <begin position="78"/>
        <end position="153"/>
    </location>
</feature>
<dbReference type="PANTHER" id="PTHR22798:SF0">
    <property type="entry name" value="MALIGNANT T-CELL-AMPLIFIED SEQUENCE 1"/>
    <property type="match status" value="1"/>
</dbReference>
<dbReference type="SUPFAM" id="SSF88697">
    <property type="entry name" value="PUA domain-like"/>
    <property type="match status" value="1"/>
</dbReference>
<dbReference type="NCBIfam" id="TIGR03684">
    <property type="entry name" value="arCOG00985"/>
    <property type="match status" value="1"/>
</dbReference>
<dbReference type="Proteomes" id="UP000564425">
    <property type="component" value="Unassembled WGS sequence"/>
</dbReference>
<evidence type="ECO:0000313" key="11">
    <source>
        <dbReference type="Proteomes" id="UP000564425"/>
    </source>
</evidence>
<dbReference type="KEGG" id="mmad:MMJJ_10410"/>
<dbReference type="EMBL" id="JACDUO010000003">
    <property type="protein sequence ID" value="MBA2864751.1"/>
    <property type="molecule type" value="Genomic_DNA"/>
</dbReference>
<evidence type="ECO:0000313" key="9">
    <source>
        <dbReference type="Proteomes" id="UP000239462"/>
    </source>
</evidence>
<name>A0A2L1CAT9_METMI</name>
<dbReference type="GO" id="GO:0001731">
    <property type="term" value="P:formation of translation preinitiation complex"/>
    <property type="evidence" value="ECO:0007669"/>
    <property type="project" value="TreeGrafter"/>
</dbReference>
<dbReference type="InterPro" id="IPR002478">
    <property type="entry name" value="PUA"/>
</dbReference>
<evidence type="ECO:0000313" key="10">
    <source>
        <dbReference type="Proteomes" id="UP000558015"/>
    </source>
</evidence>
<dbReference type="Pfam" id="PF01472">
    <property type="entry name" value="PUA"/>
    <property type="match status" value="1"/>
</dbReference>
<dbReference type="InterPro" id="IPR036974">
    <property type="entry name" value="PUA_sf"/>
</dbReference>
<evidence type="ECO:0000313" key="4">
    <source>
        <dbReference type="EMBL" id="MBA2851901.1"/>
    </source>
</evidence>
<dbReference type="EMBL" id="JACCQJ010000004">
    <property type="protein sequence ID" value="MBG0769986.1"/>
    <property type="molecule type" value="Genomic_DNA"/>
</dbReference>
<dbReference type="EMBL" id="JACDUN010000001">
    <property type="protein sequence ID" value="MBA2859147.1"/>
    <property type="molecule type" value="Genomic_DNA"/>
</dbReference>
<evidence type="ECO:0000313" key="12">
    <source>
        <dbReference type="Proteomes" id="UP000567099"/>
    </source>
</evidence>
<dbReference type="InterPro" id="IPR015947">
    <property type="entry name" value="PUA-like_sf"/>
</dbReference>
<dbReference type="RefSeq" id="WP_011169999.1">
    <property type="nucleotide sequence ID" value="NZ_BAAABJ010000001.1"/>
</dbReference>
<dbReference type="AlphaFoldDB" id="A0A2L1CAT9"/>
<dbReference type="Proteomes" id="UP000558015">
    <property type="component" value="Unassembled WGS sequence"/>
</dbReference>
<dbReference type="CDD" id="cd21154">
    <property type="entry name" value="PUA_MJ1432-like"/>
    <property type="match status" value="1"/>
</dbReference>
<dbReference type="EMBL" id="JACHED010000004">
    <property type="protein sequence ID" value="MBB6497710.1"/>
    <property type="molecule type" value="Genomic_DNA"/>
</dbReference>
<dbReference type="GeneID" id="10981476"/>
<protein>
    <submittedName>
        <fullName evidence="8">DUF1947 domain-containing protein</fullName>
    </submittedName>
    <submittedName>
        <fullName evidence="2">H/ACA RNA-protein complex component Cbf5p</fullName>
    </submittedName>
    <submittedName>
        <fullName evidence="3">PUA domain protein</fullName>
    </submittedName>
</protein>
<dbReference type="Gene3D" id="3.10.450.120">
    <property type="entry name" value="Pre-PUA domain, domain 1"/>
    <property type="match status" value="1"/>
</dbReference>
<dbReference type="EMBL" id="CP026606">
    <property type="protein sequence ID" value="AVB76439.1"/>
    <property type="molecule type" value="Genomic_DNA"/>
</dbReference>
<dbReference type="PROSITE" id="PS50890">
    <property type="entry name" value="PUA"/>
    <property type="match status" value="1"/>
</dbReference>
<dbReference type="PIRSF" id="PIRSF005067">
    <property type="entry name" value="Tma_RNA-bind_prd"/>
    <property type="match status" value="1"/>
</dbReference>
<dbReference type="Proteomes" id="UP000571854">
    <property type="component" value="Unassembled WGS sequence"/>
</dbReference>
<evidence type="ECO:0000313" key="13">
    <source>
        <dbReference type="Proteomes" id="UP000571854"/>
    </source>
</evidence>
<reference evidence="2" key="2">
    <citation type="submission" date="2018-02" db="EMBL/GenBank/DDBJ databases">
        <title>Complete genome sequence of the Methanococcus maripaludis type strain JJ (DSM 2067), a model for selenoprotein synthesis in Archaea.</title>
        <authorList>
            <person name="Poehlein A."/>
            <person name="Heym D."/>
            <person name="Quitzke V."/>
            <person name="Fersch J."/>
            <person name="Daniel R."/>
            <person name="Rother M."/>
        </authorList>
    </citation>
    <scope>NUCLEOTIDE SEQUENCE [LARGE SCALE GENOMIC DNA]</scope>
    <source>
        <strain evidence="2">DSM 2067</strain>
    </source>
</reference>
<evidence type="ECO:0000313" key="8">
    <source>
        <dbReference type="EMBL" id="MBG0769986.1"/>
    </source>
</evidence>
<dbReference type="Proteomes" id="UP000239462">
    <property type="component" value="Chromosome"/>
</dbReference>
<evidence type="ECO:0000313" key="7">
    <source>
        <dbReference type="EMBL" id="MBB6497710.1"/>
    </source>
</evidence>
<organism evidence="2 9">
    <name type="scientific">Methanococcus maripaludis</name>
    <name type="common">Methanococcus deltae</name>
    <dbReference type="NCBI Taxonomy" id="39152"/>
    <lineage>
        <taxon>Archaea</taxon>
        <taxon>Methanobacteriati</taxon>
        <taxon>Methanobacteriota</taxon>
        <taxon>Methanomada group</taxon>
        <taxon>Methanococci</taxon>
        <taxon>Methanococcales</taxon>
        <taxon>Methanococcaceae</taxon>
        <taxon>Methanococcus</taxon>
    </lineage>
</organism>
<dbReference type="OMA" id="GVENIHY"/>
<evidence type="ECO:0000313" key="3">
    <source>
        <dbReference type="EMBL" id="MBA2845845.1"/>
    </source>
</evidence>
<dbReference type="InterPro" id="IPR004521">
    <property type="entry name" value="Uncharacterised_CHP00451"/>
</dbReference>
<reference evidence="9" key="1">
    <citation type="journal article" date="2018" name="Genome Announc.">
        <title>Complete Genome Sequence of the Methanococcus maripaludis Type Strain JJ (DSM 2067), a Model for Selenoprotein Synthesis in Archaea.</title>
        <authorList>
            <person name="Poehlein A."/>
            <person name="Heym D."/>
            <person name="Quitzke V."/>
            <person name="Fersch J."/>
            <person name="Daniel R."/>
            <person name="Rother M."/>
        </authorList>
    </citation>
    <scope>NUCLEOTIDE SEQUENCE [LARGE SCALE GENOMIC DNA]</scope>
    <source>
        <strain evidence="9">DSM 2067</strain>
    </source>
</reference>
<sequence length="159" mass="17783">MEIKRRYMLKKKELKELKEELGNIFDVEKIIPKKAVVEKAVTEEGEIILLDGTPLAMVNSGRIFPTLKFLLEMDIENNRVIVDMGAVKFIANGADIMAPGIVGADEDIKEGDIVFVVDVTHKKPLSVGEALMDGKTMVEEKKGKAIKTIHFIGDEIWKM</sequence>
<evidence type="ECO:0000259" key="1">
    <source>
        <dbReference type="SMART" id="SM00359"/>
    </source>
</evidence>
<evidence type="ECO:0000313" key="6">
    <source>
        <dbReference type="EMBL" id="MBA2864751.1"/>
    </source>
</evidence>
<dbReference type="Pfam" id="PF09183">
    <property type="entry name" value="DUF1947"/>
    <property type="match status" value="1"/>
</dbReference>
<reference evidence="10 11" key="3">
    <citation type="submission" date="2020-07" db="EMBL/GenBank/DDBJ databases">
        <title>Genomic Encyclopedia of Type Strains, Phase IV (KMG-V): Genome sequencing to study the core and pangenomes of soil and plant-associated prokaryotes.</title>
        <authorList>
            <person name="Whitman W."/>
        </authorList>
    </citation>
    <scope>NUCLEOTIDE SEQUENCE [LARGE SCALE GENOMIC DNA]</scope>
    <source>
        <strain evidence="4 11">A1</strain>
        <strain evidence="3 13">A5</strain>
        <strain evidence="5 10">C12</strain>
        <strain evidence="6 12">C13</strain>
        <strain evidence="7 14">D1</strain>
    </source>
</reference>
<dbReference type="InterPro" id="IPR015266">
    <property type="entry name" value="DUF1947"/>
</dbReference>
<reference evidence="8" key="4">
    <citation type="submission" date="2020-07" db="EMBL/GenBank/DDBJ databases">
        <title>Severe corrosion of carbon steel in oil field produced water can be linked to methanogenic archaea containing a special type of NiFe hydrogenase.</title>
        <authorList>
            <person name="Lahme S."/>
            <person name="Mand J."/>
            <person name="Longwell J."/>
            <person name="Smith R."/>
            <person name="Enning D."/>
        </authorList>
    </citation>
    <scope>NUCLEOTIDE SEQUENCE</scope>
    <source>
        <strain evidence="8">MIC098Bin5</strain>
    </source>
</reference>
<accession>A0A2L1CAT9</accession>
<dbReference type="NCBIfam" id="NF011153">
    <property type="entry name" value="PRK14560.1-4"/>
    <property type="match status" value="1"/>
</dbReference>
<dbReference type="EMBL" id="JACDUJ010000001">
    <property type="protein sequence ID" value="MBA2845845.1"/>
    <property type="molecule type" value="Genomic_DNA"/>
</dbReference>
<dbReference type="InterPro" id="IPR022430">
    <property type="entry name" value="CHP03684"/>
</dbReference>
<evidence type="ECO:0000313" key="14">
    <source>
        <dbReference type="Proteomes" id="UP000590564"/>
    </source>
</evidence>
<dbReference type="InterPro" id="IPR016437">
    <property type="entry name" value="MCT-1/Tma20"/>
</dbReference>
<dbReference type="NCBIfam" id="TIGR00451">
    <property type="entry name" value="unchar_dom_2"/>
    <property type="match status" value="1"/>
</dbReference>
<evidence type="ECO:0000313" key="2">
    <source>
        <dbReference type="EMBL" id="AVB76439.1"/>
    </source>
</evidence>
<dbReference type="Gene3D" id="2.30.130.10">
    <property type="entry name" value="PUA domain"/>
    <property type="match status" value="1"/>
</dbReference>
<dbReference type="SMART" id="SM00359">
    <property type="entry name" value="PUA"/>
    <property type="match status" value="1"/>
</dbReference>
<dbReference type="Proteomes" id="UP000567099">
    <property type="component" value="Unassembled WGS sequence"/>
</dbReference>
<dbReference type="Proteomes" id="UP000714405">
    <property type="component" value="Unassembled WGS sequence"/>
</dbReference>
<proteinExistence type="predicted"/>
<dbReference type="EMBL" id="JACDUH010000004">
    <property type="protein sequence ID" value="MBA2851901.1"/>
    <property type="molecule type" value="Genomic_DNA"/>
</dbReference>